<keyword evidence="3 6" id="KW-0812">Transmembrane</keyword>
<feature type="transmembrane region" description="Helical" evidence="6">
    <location>
        <begin position="317"/>
        <end position="339"/>
    </location>
</feature>
<dbReference type="GO" id="GO:0005886">
    <property type="term" value="C:plasma membrane"/>
    <property type="evidence" value="ECO:0007669"/>
    <property type="project" value="TreeGrafter"/>
</dbReference>
<feature type="transmembrane region" description="Helical" evidence="6">
    <location>
        <begin position="282"/>
        <end position="305"/>
    </location>
</feature>
<name>A0A0Q9YLD5_9GAMM</name>
<reference evidence="8" key="2">
    <citation type="journal article" date="2016" name="Genome Announc.">
        <title>Draft Genome Sequences of Two Novel Amoeba-Resistant Intranuclear Bacteria, 'Candidatus Berkiella cookevillensis' and 'Candidatus Berkiella aquae'.</title>
        <authorList>
            <person name="Mehari Y.T."/>
            <person name="Arivett B.A."/>
            <person name="Farone A.L."/>
            <person name="Gunderson J.H."/>
            <person name="Farone M.B."/>
        </authorList>
    </citation>
    <scope>NUCLEOTIDE SEQUENCE</scope>
    <source>
        <strain evidence="8">CC99</strain>
    </source>
</reference>
<reference evidence="8" key="3">
    <citation type="submission" date="2021-06" db="EMBL/GenBank/DDBJ databases">
        <title>Genomic Description and Analysis of Intracellular Bacteria, Candidatus Berkiella cookevillensis and Candidatus Berkiella aquae.</title>
        <authorList>
            <person name="Kidane D.T."/>
            <person name="Mehari Y.T."/>
            <person name="Rice F.C."/>
            <person name="Arivett B.A."/>
            <person name="Farone A.L."/>
            <person name="Berk S.G."/>
            <person name="Farone M.B."/>
        </authorList>
    </citation>
    <scope>NUCLEOTIDE SEQUENCE</scope>
    <source>
        <strain evidence="8">CC99</strain>
    </source>
</reference>
<accession>A0A0Q9YLD5</accession>
<dbReference type="AlphaFoldDB" id="A0A0Q9YLD5"/>
<protein>
    <submittedName>
        <fullName evidence="8">Dicarboxylate/amino acid:cation symporter</fullName>
    </submittedName>
    <submittedName>
        <fullName evidence="7">Serine/threonine transporter SstT</fullName>
    </submittedName>
</protein>
<dbReference type="RefSeq" id="WP_057624657.1">
    <property type="nucleotide sequence ID" value="NZ_LKHV02000001.1"/>
</dbReference>
<dbReference type="InterPro" id="IPR001991">
    <property type="entry name" value="Na-dicarboxylate_symporter"/>
</dbReference>
<keyword evidence="4 6" id="KW-1133">Transmembrane helix</keyword>
<dbReference type="Pfam" id="PF00375">
    <property type="entry name" value="SDF"/>
    <property type="match status" value="1"/>
</dbReference>
<feature type="transmembrane region" description="Helical" evidence="6">
    <location>
        <begin position="38"/>
        <end position="64"/>
    </location>
</feature>
<gene>
    <name evidence="7" type="primary">sstT_2</name>
    <name evidence="8" type="ORF">CC99x_004285</name>
    <name evidence="7" type="ORF">CC99x_01566</name>
</gene>
<keyword evidence="2" id="KW-0813">Transport</keyword>
<feature type="transmembrane region" description="Helical" evidence="6">
    <location>
        <begin position="76"/>
        <end position="96"/>
    </location>
</feature>
<comment type="caution">
    <text evidence="7">The sequence shown here is derived from an EMBL/GenBank/DDBJ whole genome shotgun (WGS) entry which is preliminary data.</text>
</comment>
<dbReference type="GO" id="GO:0032329">
    <property type="term" value="P:serine transport"/>
    <property type="evidence" value="ECO:0007669"/>
    <property type="project" value="TreeGrafter"/>
</dbReference>
<proteinExistence type="predicted"/>
<dbReference type="PATRIC" id="fig|1590042.3.peg.1590"/>
<evidence type="ECO:0000256" key="4">
    <source>
        <dbReference type="ARBA" id="ARBA00022989"/>
    </source>
</evidence>
<dbReference type="PANTHER" id="PTHR42865:SF8">
    <property type="entry name" value="SERINE_THREONINE TRANSPORTER SSTT"/>
    <property type="match status" value="1"/>
</dbReference>
<dbReference type="EMBL" id="LKHV02000001">
    <property type="protein sequence ID" value="MCS5708117.1"/>
    <property type="molecule type" value="Genomic_DNA"/>
</dbReference>
<dbReference type="InterPro" id="IPR036458">
    <property type="entry name" value="Na:dicarbo_symporter_sf"/>
</dbReference>
<feature type="transmembrane region" description="Helical" evidence="6">
    <location>
        <begin position="208"/>
        <end position="228"/>
    </location>
</feature>
<keyword evidence="5 6" id="KW-0472">Membrane</keyword>
<dbReference type="SUPFAM" id="SSF118215">
    <property type="entry name" value="Proton glutamate symport protein"/>
    <property type="match status" value="1"/>
</dbReference>
<dbReference type="Proteomes" id="UP000051494">
    <property type="component" value="Unassembled WGS sequence"/>
</dbReference>
<evidence type="ECO:0000313" key="9">
    <source>
        <dbReference type="Proteomes" id="UP000051494"/>
    </source>
</evidence>
<keyword evidence="9" id="KW-1185">Reference proteome</keyword>
<feature type="transmembrane region" description="Helical" evidence="6">
    <location>
        <begin position="12"/>
        <end position="32"/>
    </location>
</feature>
<evidence type="ECO:0000256" key="5">
    <source>
        <dbReference type="ARBA" id="ARBA00023136"/>
    </source>
</evidence>
<evidence type="ECO:0000313" key="7">
    <source>
        <dbReference type="EMBL" id="KRG18354.1"/>
    </source>
</evidence>
<dbReference type="STRING" id="437022.CC99x_01566"/>
<organism evidence="7">
    <name type="scientific">Candidatus Berkiella cookevillensis</name>
    <dbReference type="NCBI Taxonomy" id="437022"/>
    <lineage>
        <taxon>Bacteria</taxon>
        <taxon>Pseudomonadati</taxon>
        <taxon>Pseudomonadota</taxon>
        <taxon>Gammaproteobacteria</taxon>
        <taxon>Candidatus Berkiellales</taxon>
        <taxon>Candidatus Berkiellaceae</taxon>
        <taxon>Candidatus Berkiella</taxon>
    </lineage>
</organism>
<sequence>MTHLMKFLTKVRLPLLLFCILIFPLFLGPYVSPFIKSVLYSISLSMKAILLFILPFIIFSFIFYSLMNFKTGVLKFVFALIIMIFISNSAAIYTGFTVGSLALPKLSMPTYIPAHPDTALAALWHLELPKLIPNQIALLLGFCVGLFFSFRRNKLAEKTAKSLHHAATFFLKKIFTPLLPLFILGFVFKLEHDNILETALQTYRPVALIVIGTQLSYIIFLYLMVSKFSLQKFWGYIKNVLPATITGLSTLSSAATMPILILCTEKNLKDPEVAEIIIPATINTHTIGSALGVTILTLATLLAFGKPLPDLAGFLEFGFFYALAKFAVAAVPGGAIIVVTPLLETYFHFSSEMIGLITAIYMLFDPFGTATNVTGNGFFTIAFSKLFKFNFNHDSDTTPLPQKE</sequence>
<evidence type="ECO:0000256" key="3">
    <source>
        <dbReference type="ARBA" id="ARBA00022692"/>
    </source>
</evidence>
<feature type="transmembrane region" description="Helical" evidence="6">
    <location>
        <begin position="170"/>
        <end position="188"/>
    </location>
</feature>
<dbReference type="OrthoDB" id="9768885at2"/>
<dbReference type="Gene3D" id="1.10.3860.10">
    <property type="entry name" value="Sodium:dicarboxylate symporter"/>
    <property type="match status" value="1"/>
</dbReference>
<evidence type="ECO:0000256" key="2">
    <source>
        <dbReference type="ARBA" id="ARBA00022448"/>
    </source>
</evidence>
<reference evidence="7" key="1">
    <citation type="submission" date="2015-09" db="EMBL/GenBank/DDBJ databases">
        <title>Draft Genome Sequences of Two Novel Amoeba-resistant Intranuclear Bacteria, Candidatus Berkiella cookevillensis and Candidatus Berkiella aquae.</title>
        <authorList>
            <person name="Mehari Y.T."/>
            <person name="Arivett B.A."/>
            <person name="Farone A.L."/>
            <person name="Gunderson J.H."/>
            <person name="Farone M.B."/>
        </authorList>
    </citation>
    <scope>NUCLEOTIDE SEQUENCE [LARGE SCALE GENOMIC DNA]</scope>
    <source>
        <strain evidence="7">CC99</strain>
    </source>
</reference>
<dbReference type="EMBL" id="LKHV01000007">
    <property type="protein sequence ID" value="KRG18354.1"/>
    <property type="molecule type" value="Genomic_DNA"/>
</dbReference>
<evidence type="ECO:0000256" key="6">
    <source>
        <dbReference type="SAM" id="Phobius"/>
    </source>
</evidence>
<feature type="transmembrane region" description="Helical" evidence="6">
    <location>
        <begin position="132"/>
        <end position="150"/>
    </location>
</feature>
<evidence type="ECO:0000313" key="8">
    <source>
        <dbReference type="EMBL" id="MCS5708117.1"/>
    </source>
</evidence>
<dbReference type="GO" id="GO:0005295">
    <property type="term" value="F:neutral L-amino acid:sodium symporter activity"/>
    <property type="evidence" value="ECO:0007669"/>
    <property type="project" value="TreeGrafter"/>
</dbReference>
<feature type="transmembrane region" description="Helical" evidence="6">
    <location>
        <begin position="240"/>
        <end position="262"/>
    </location>
</feature>
<evidence type="ECO:0000256" key="1">
    <source>
        <dbReference type="ARBA" id="ARBA00004141"/>
    </source>
</evidence>
<comment type="subcellular location">
    <subcellularLocation>
        <location evidence="1">Membrane</location>
        <topology evidence="1">Multi-pass membrane protein</topology>
    </subcellularLocation>
</comment>
<dbReference type="PANTHER" id="PTHR42865">
    <property type="entry name" value="PROTON/GLUTAMATE-ASPARTATE SYMPORTER"/>
    <property type="match status" value="1"/>
</dbReference>